<dbReference type="GO" id="GO:0006397">
    <property type="term" value="P:mRNA processing"/>
    <property type="evidence" value="ECO:0007669"/>
    <property type="project" value="UniProtKB-KW"/>
</dbReference>
<dbReference type="SUPFAM" id="SSF101233">
    <property type="entry name" value="PWI domain"/>
    <property type="match status" value="1"/>
</dbReference>
<dbReference type="AlphaFoldDB" id="A0A0D3IF48"/>
<dbReference type="InterPro" id="IPR002483">
    <property type="entry name" value="PWI_dom"/>
</dbReference>
<dbReference type="RefSeq" id="XP_005762312.1">
    <property type="nucleotide sequence ID" value="XM_005762255.1"/>
</dbReference>
<name>A0A0D3IF48_EMIH1</name>
<dbReference type="STRING" id="2903.R1BJ40"/>
<dbReference type="SMART" id="SM00311">
    <property type="entry name" value="PWI"/>
    <property type="match status" value="1"/>
</dbReference>
<protein>
    <recommendedName>
        <fullName evidence="3">PWI domain-containing protein</fullName>
    </recommendedName>
</protein>
<reference evidence="4" key="2">
    <citation type="submission" date="2024-10" db="UniProtKB">
        <authorList>
            <consortium name="EnsemblProtists"/>
        </authorList>
    </citation>
    <scope>IDENTIFICATION</scope>
</reference>
<accession>A0A0D3IF48</accession>
<dbReference type="Proteomes" id="UP000013827">
    <property type="component" value="Unassembled WGS sequence"/>
</dbReference>
<evidence type="ECO:0000256" key="2">
    <source>
        <dbReference type="SAM" id="MobiDB-lite"/>
    </source>
</evidence>
<organism evidence="4 5">
    <name type="scientific">Emiliania huxleyi (strain CCMP1516)</name>
    <dbReference type="NCBI Taxonomy" id="280463"/>
    <lineage>
        <taxon>Eukaryota</taxon>
        <taxon>Haptista</taxon>
        <taxon>Haptophyta</taxon>
        <taxon>Prymnesiophyceae</taxon>
        <taxon>Isochrysidales</taxon>
        <taxon>Noelaerhabdaceae</taxon>
        <taxon>Emiliania</taxon>
    </lineage>
</organism>
<dbReference type="Gene3D" id="1.20.1390.10">
    <property type="entry name" value="PWI domain"/>
    <property type="match status" value="1"/>
</dbReference>
<dbReference type="KEGG" id="ehx:EMIHUDRAFT_257913"/>
<evidence type="ECO:0000259" key="3">
    <source>
        <dbReference type="PROSITE" id="PS51025"/>
    </source>
</evidence>
<dbReference type="EnsemblProtists" id="EOD09883">
    <property type="protein sequence ID" value="EOD09883"/>
    <property type="gene ID" value="EMIHUDRAFT_257913"/>
</dbReference>
<dbReference type="GeneID" id="17256035"/>
<dbReference type="PROSITE" id="PS51025">
    <property type="entry name" value="PWI"/>
    <property type="match status" value="1"/>
</dbReference>
<dbReference type="HOGENOM" id="CLU_1870552_0_0_1"/>
<evidence type="ECO:0000313" key="4">
    <source>
        <dbReference type="EnsemblProtists" id="EOD09883"/>
    </source>
</evidence>
<proteinExistence type="predicted"/>
<dbReference type="Pfam" id="PF01480">
    <property type="entry name" value="PWI"/>
    <property type="match status" value="1"/>
</dbReference>
<feature type="region of interest" description="Disordered" evidence="2">
    <location>
        <begin position="1"/>
        <end position="26"/>
    </location>
</feature>
<feature type="domain" description="PWI" evidence="3">
    <location>
        <begin position="42"/>
        <end position="137"/>
    </location>
</feature>
<evidence type="ECO:0000313" key="5">
    <source>
        <dbReference type="Proteomes" id="UP000013827"/>
    </source>
</evidence>
<reference evidence="5" key="1">
    <citation type="journal article" date="2013" name="Nature">
        <title>Pan genome of the phytoplankton Emiliania underpins its global distribution.</title>
        <authorList>
            <person name="Read B.A."/>
            <person name="Kegel J."/>
            <person name="Klute M.J."/>
            <person name="Kuo A."/>
            <person name="Lefebvre S.C."/>
            <person name="Maumus F."/>
            <person name="Mayer C."/>
            <person name="Miller J."/>
            <person name="Monier A."/>
            <person name="Salamov A."/>
            <person name="Young J."/>
            <person name="Aguilar M."/>
            <person name="Claverie J.M."/>
            <person name="Frickenhaus S."/>
            <person name="Gonzalez K."/>
            <person name="Herman E.K."/>
            <person name="Lin Y.C."/>
            <person name="Napier J."/>
            <person name="Ogata H."/>
            <person name="Sarno A.F."/>
            <person name="Shmutz J."/>
            <person name="Schroeder D."/>
            <person name="de Vargas C."/>
            <person name="Verret F."/>
            <person name="von Dassow P."/>
            <person name="Valentin K."/>
            <person name="Van de Peer Y."/>
            <person name="Wheeler G."/>
            <person name="Dacks J.B."/>
            <person name="Delwiche C.F."/>
            <person name="Dyhrman S.T."/>
            <person name="Glockner G."/>
            <person name="John U."/>
            <person name="Richards T."/>
            <person name="Worden A.Z."/>
            <person name="Zhang X."/>
            <person name="Grigoriev I.V."/>
            <person name="Allen A.E."/>
            <person name="Bidle K."/>
            <person name="Borodovsky M."/>
            <person name="Bowler C."/>
            <person name="Brownlee C."/>
            <person name="Cock J.M."/>
            <person name="Elias M."/>
            <person name="Gladyshev V.N."/>
            <person name="Groth M."/>
            <person name="Guda C."/>
            <person name="Hadaegh A."/>
            <person name="Iglesias-Rodriguez M.D."/>
            <person name="Jenkins J."/>
            <person name="Jones B.M."/>
            <person name="Lawson T."/>
            <person name="Leese F."/>
            <person name="Lindquist E."/>
            <person name="Lobanov A."/>
            <person name="Lomsadze A."/>
            <person name="Malik S.B."/>
            <person name="Marsh M.E."/>
            <person name="Mackinder L."/>
            <person name="Mock T."/>
            <person name="Mueller-Roeber B."/>
            <person name="Pagarete A."/>
            <person name="Parker M."/>
            <person name="Probert I."/>
            <person name="Quesneville H."/>
            <person name="Raines C."/>
            <person name="Rensing S.A."/>
            <person name="Riano-Pachon D.M."/>
            <person name="Richier S."/>
            <person name="Rokitta S."/>
            <person name="Shiraiwa Y."/>
            <person name="Soanes D.M."/>
            <person name="van der Giezen M."/>
            <person name="Wahlund T.M."/>
            <person name="Williams B."/>
            <person name="Wilson W."/>
            <person name="Wolfe G."/>
            <person name="Wurch L.L."/>
        </authorList>
    </citation>
    <scope>NUCLEOTIDE SEQUENCE</scope>
</reference>
<keyword evidence="1" id="KW-0507">mRNA processing</keyword>
<keyword evidence="5" id="KW-1185">Reference proteome</keyword>
<evidence type="ECO:0000256" key="1">
    <source>
        <dbReference type="ARBA" id="ARBA00022664"/>
    </source>
</evidence>
<sequence length="137" mass="15024">MCIPAGERHWRIPPTRKGENSRGPRARFGENRNISSVYATGGKSFPNVYSHKVYLKRAMTDWAEKRLLEVIGEEDEVVLAYVKGILQAGGSPEAKAIHVTLDGFLGAKTTGFVSSLWEVLLDAQQQSDGVPAALRQA</sequence>
<dbReference type="InterPro" id="IPR036483">
    <property type="entry name" value="PWI_dom_sf"/>
</dbReference>
<dbReference type="PaxDb" id="2903-EOD09883"/>